<feature type="compositionally biased region" description="Low complexity" evidence="8">
    <location>
        <begin position="166"/>
        <end position="181"/>
    </location>
</feature>
<evidence type="ECO:0000256" key="7">
    <source>
        <dbReference type="HAMAP-Rule" id="MF_01161"/>
    </source>
</evidence>
<comment type="catalytic activity">
    <reaction evidence="6 7">
        <text>cytidine(34) in tRNA(Ile2) + L-lysine + ATP = lysidine(34) in tRNA(Ile2) + AMP + diphosphate + H(+)</text>
        <dbReference type="Rhea" id="RHEA:43744"/>
        <dbReference type="Rhea" id="RHEA-COMP:10625"/>
        <dbReference type="Rhea" id="RHEA-COMP:10670"/>
        <dbReference type="ChEBI" id="CHEBI:15378"/>
        <dbReference type="ChEBI" id="CHEBI:30616"/>
        <dbReference type="ChEBI" id="CHEBI:32551"/>
        <dbReference type="ChEBI" id="CHEBI:33019"/>
        <dbReference type="ChEBI" id="CHEBI:82748"/>
        <dbReference type="ChEBI" id="CHEBI:83665"/>
        <dbReference type="ChEBI" id="CHEBI:456215"/>
        <dbReference type="EC" id="6.3.4.19"/>
    </reaction>
</comment>
<evidence type="ECO:0000256" key="5">
    <source>
        <dbReference type="ARBA" id="ARBA00022840"/>
    </source>
</evidence>
<feature type="domain" description="tRNA(Ile)-lysidine synthase substrate-binding" evidence="10">
    <location>
        <begin position="284"/>
        <end position="350"/>
    </location>
</feature>
<dbReference type="OrthoDB" id="9807403at2"/>
<dbReference type="GO" id="GO:0005737">
    <property type="term" value="C:cytoplasm"/>
    <property type="evidence" value="ECO:0007669"/>
    <property type="project" value="UniProtKB-SubCell"/>
</dbReference>
<evidence type="ECO:0000256" key="2">
    <source>
        <dbReference type="ARBA" id="ARBA00022598"/>
    </source>
</evidence>
<dbReference type="InterPro" id="IPR015262">
    <property type="entry name" value="tRNA_Ile_lys_synt_subst-bd"/>
</dbReference>
<keyword evidence="3 7" id="KW-0819">tRNA processing</keyword>
<evidence type="ECO:0000313" key="12">
    <source>
        <dbReference type="Proteomes" id="UP000243002"/>
    </source>
</evidence>
<name>A0A2P7MTX7_9CYAN</name>
<evidence type="ECO:0000259" key="9">
    <source>
        <dbReference type="Pfam" id="PF01171"/>
    </source>
</evidence>
<evidence type="ECO:0000259" key="10">
    <source>
        <dbReference type="Pfam" id="PF09179"/>
    </source>
</evidence>
<dbReference type="Pfam" id="PF01171">
    <property type="entry name" value="ATP_bind_3"/>
    <property type="match status" value="1"/>
</dbReference>
<comment type="domain">
    <text evidence="7">The N-terminal region contains the highly conserved SGGXDS motif, predicted to be a P-loop motif involved in ATP binding.</text>
</comment>
<dbReference type="InterPro" id="IPR014729">
    <property type="entry name" value="Rossmann-like_a/b/a_fold"/>
</dbReference>
<dbReference type="AlphaFoldDB" id="A0A2P7MTX7"/>
<comment type="subcellular location">
    <subcellularLocation>
        <location evidence="7">Cytoplasm</location>
    </subcellularLocation>
</comment>
<evidence type="ECO:0000256" key="4">
    <source>
        <dbReference type="ARBA" id="ARBA00022741"/>
    </source>
</evidence>
<dbReference type="GO" id="GO:0032267">
    <property type="term" value="F:tRNA(Ile)-lysidine synthase activity"/>
    <property type="evidence" value="ECO:0007669"/>
    <property type="project" value="UniProtKB-EC"/>
</dbReference>
<protein>
    <recommendedName>
        <fullName evidence="7">tRNA(Ile)-lysidine synthase</fullName>
        <ecNumber evidence="7">6.3.4.19</ecNumber>
    </recommendedName>
    <alternativeName>
        <fullName evidence="7">tRNA(Ile)-2-lysyl-cytidine synthase</fullName>
    </alternativeName>
    <alternativeName>
        <fullName evidence="7">tRNA(Ile)-lysidine synthetase</fullName>
    </alternativeName>
</protein>
<dbReference type="CDD" id="cd01992">
    <property type="entry name" value="TilS_N"/>
    <property type="match status" value="1"/>
</dbReference>
<evidence type="ECO:0000256" key="6">
    <source>
        <dbReference type="ARBA" id="ARBA00048539"/>
    </source>
</evidence>
<dbReference type="PANTHER" id="PTHR43033">
    <property type="entry name" value="TRNA(ILE)-LYSIDINE SYNTHASE-RELATED"/>
    <property type="match status" value="1"/>
</dbReference>
<sequence>METQDLNSESILPPGPRWSPDHLRLHRHLRHHPDLLPAGAPLLLAISGGQDSMALLALLRDLQRLHQWPLHLWHGDHRWRPESGQVAAELAGWCSDQGLELHVSSWLRPLEATSEADARHWRYGQLAEQARCLGVGHVVTAHTASDRAETLLLHLARGSHRRGLASLRSLRPLTSPSSPTTDPSEPIALARPLLPFSRADTARLCKQLALPVWHDPSNTDRRYSRNRIRAEVVPVLEELHPGAAQRISSQAERLVEEVESSDELVNLALQTLKTAGSQAGTPGLQRQELGDLAVANQRQLLHHWLEQSTRLTLPARQLEELLRRLQPGHPPGQADLGADWQLRWDRCTLWLHHPAAHLPQ</sequence>
<dbReference type="PANTHER" id="PTHR43033:SF1">
    <property type="entry name" value="TRNA(ILE)-LYSIDINE SYNTHASE-RELATED"/>
    <property type="match status" value="1"/>
</dbReference>
<dbReference type="InterPro" id="IPR011063">
    <property type="entry name" value="TilS/TtcA_N"/>
</dbReference>
<dbReference type="SUPFAM" id="SSF52402">
    <property type="entry name" value="Adenine nucleotide alpha hydrolases-like"/>
    <property type="match status" value="1"/>
</dbReference>
<comment type="function">
    <text evidence="7">Ligates lysine onto the cytidine present at position 34 of the AUA codon-specific tRNA(Ile) that contains the anticodon CAU, in an ATP-dependent manner. Cytidine is converted to lysidine, thus changing the amino acid specificity of the tRNA from methionine to isoleucine.</text>
</comment>
<accession>A0A2P7MTX7</accession>
<dbReference type="NCBIfam" id="TIGR02432">
    <property type="entry name" value="lysidine_TilS_N"/>
    <property type="match status" value="1"/>
</dbReference>
<comment type="similarity">
    <text evidence="7">Belongs to the tRNA(Ile)-lysidine synthase family.</text>
</comment>
<dbReference type="SUPFAM" id="SSF82829">
    <property type="entry name" value="MesJ substrate recognition domain-like"/>
    <property type="match status" value="1"/>
</dbReference>
<proteinExistence type="inferred from homology"/>
<feature type="region of interest" description="Disordered" evidence="8">
    <location>
        <begin position="166"/>
        <end position="186"/>
    </location>
</feature>
<dbReference type="GO" id="GO:0005524">
    <property type="term" value="F:ATP binding"/>
    <property type="evidence" value="ECO:0007669"/>
    <property type="project" value="UniProtKB-UniRule"/>
</dbReference>
<keyword evidence="2 7" id="KW-0436">Ligase</keyword>
<dbReference type="EMBL" id="PXXO01000010">
    <property type="protein sequence ID" value="PSJ04661.1"/>
    <property type="molecule type" value="Genomic_DNA"/>
</dbReference>
<dbReference type="EC" id="6.3.4.19" evidence="7"/>
<keyword evidence="5 7" id="KW-0067">ATP-binding</keyword>
<feature type="binding site" evidence="7">
    <location>
        <begin position="47"/>
        <end position="52"/>
    </location>
    <ligand>
        <name>ATP</name>
        <dbReference type="ChEBI" id="CHEBI:30616"/>
    </ligand>
</feature>
<comment type="caution">
    <text evidence="11">The sequence shown here is derived from an EMBL/GenBank/DDBJ whole genome shotgun (WGS) entry which is preliminary data.</text>
</comment>
<dbReference type="RefSeq" id="WP_106632471.1">
    <property type="nucleotide sequence ID" value="NZ_PXXO01000010.1"/>
</dbReference>
<dbReference type="Pfam" id="PF09179">
    <property type="entry name" value="TilS"/>
    <property type="match status" value="1"/>
</dbReference>
<dbReference type="Gene3D" id="3.40.50.620">
    <property type="entry name" value="HUPs"/>
    <property type="match status" value="1"/>
</dbReference>
<evidence type="ECO:0000256" key="3">
    <source>
        <dbReference type="ARBA" id="ARBA00022694"/>
    </source>
</evidence>
<keyword evidence="1 7" id="KW-0963">Cytoplasm</keyword>
<gene>
    <name evidence="7 11" type="primary">tilS</name>
    <name evidence="11" type="ORF">C7K55_09385</name>
</gene>
<keyword evidence="12" id="KW-1185">Reference proteome</keyword>
<keyword evidence="4 7" id="KW-0547">Nucleotide-binding</keyword>
<dbReference type="InterPro" id="IPR012795">
    <property type="entry name" value="tRNA_Ile_lys_synt_N"/>
</dbReference>
<dbReference type="GO" id="GO:0006400">
    <property type="term" value="P:tRNA modification"/>
    <property type="evidence" value="ECO:0007669"/>
    <property type="project" value="UniProtKB-UniRule"/>
</dbReference>
<evidence type="ECO:0000256" key="8">
    <source>
        <dbReference type="SAM" id="MobiDB-lite"/>
    </source>
</evidence>
<dbReference type="HAMAP" id="MF_01161">
    <property type="entry name" value="tRNA_Ile_lys_synt"/>
    <property type="match status" value="1"/>
</dbReference>
<evidence type="ECO:0000313" key="11">
    <source>
        <dbReference type="EMBL" id="PSJ04661.1"/>
    </source>
</evidence>
<dbReference type="InterPro" id="IPR012094">
    <property type="entry name" value="tRNA_Ile_lys_synt"/>
</dbReference>
<evidence type="ECO:0000256" key="1">
    <source>
        <dbReference type="ARBA" id="ARBA00022490"/>
    </source>
</evidence>
<dbReference type="Proteomes" id="UP000243002">
    <property type="component" value="Unassembled WGS sequence"/>
</dbReference>
<organism evidence="11 12">
    <name type="scientific">Cyanobium usitatum str. Tous</name>
    <dbReference type="NCBI Taxonomy" id="2116684"/>
    <lineage>
        <taxon>Bacteria</taxon>
        <taxon>Bacillati</taxon>
        <taxon>Cyanobacteriota</taxon>
        <taxon>Cyanophyceae</taxon>
        <taxon>Synechococcales</taxon>
        <taxon>Prochlorococcaceae</taxon>
        <taxon>Cyanobium</taxon>
    </lineage>
</organism>
<feature type="domain" description="tRNA(Ile)-lysidine/2-thiocytidine synthase N-terminal" evidence="9">
    <location>
        <begin position="42"/>
        <end position="230"/>
    </location>
</feature>
<reference evidence="11 12" key="1">
    <citation type="journal article" date="2018" name="Environ. Microbiol.">
        <title>Ecological and genomic features of two widespread freshwater picocyanobacteria.</title>
        <authorList>
            <person name="Cabello-Yeves P.J."/>
            <person name="Picazo A."/>
            <person name="Camacho A."/>
            <person name="Callieri C."/>
            <person name="Rosselli R."/>
            <person name="Roda-Garcia J.J."/>
            <person name="Coutinho F.H."/>
            <person name="Rodriguez-Valera F."/>
        </authorList>
    </citation>
    <scope>NUCLEOTIDE SEQUENCE [LARGE SCALE GENOMIC DNA]</scope>
    <source>
        <strain evidence="11 12">Tous</strain>
    </source>
</reference>